<dbReference type="Gene3D" id="3.50.30.30">
    <property type="match status" value="1"/>
</dbReference>
<dbReference type="FunFam" id="3.50.30.30:FF:000005">
    <property type="entry name" value="subtilisin-like protease SBT1.5"/>
    <property type="match status" value="1"/>
</dbReference>
<dbReference type="CDD" id="cd04852">
    <property type="entry name" value="Peptidases_S8_3"/>
    <property type="match status" value="1"/>
</dbReference>
<dbReference type="InterPro" id="IPR023828">
    <property type="entry name" value="Peptidase_S8_Ser-AS"/>
</dbReference>
<evidence type="ECO:0000256" key="6">
    <source>
        <dbReference type="PIRSR" id="PIRSR615500-1"/>
    </source>
</evidence>
<accession>A0A8S0QTG1</accession>
<dbReference type="InterPro" id="IPR015500">
    <property type="entry name" value="Peptidase_S8_subtilisin-rel"/>
</dbReference>
<dbReference type="OrthoDB" id="206201at2759"/>
<dbReference type="InterPro" id="IPR041469">
    <property type="entry name" value="Subtilisin-like_FN3"/>
</dbReference>
<sequence length="785" mass="84741">MSRFHLQSARFCVIKLFAKSSLSFECGFDMNNSPMPQVYIVYMGEHEEKRTLLQNEDKHVSYLKSVKSSTEDAKASLVYSYKNVINGFSAFLTAEEAQKLSEMDGVVSVFKSHPMKYRIQTTRSWDFTNLLKSGYSGNNGGIGDEEIMQKPNYGKDIIVGVLDTGVWPESESFSDDGMEPIPSSWKGICESGVAFNSSHCNRKLIGARYYLKGYEAYYGPLNETINYRSARDREGHGTHTASTVAGREVHNTSLLGGFASGTAKGGALLARLAIYKVCWTIPSQSKVLEGTCFDEDMLAAFDDAIADGVHVISISITPYQNIEYTKDGIALGALHAAKKNIVVVASAGNWGPAPSTVINVAPWILTVGASSIDRIFNSPVLLGNGMKIEGQTVTPYKLNTVRPLVYAGDAEAPGTTTNGTTGLCLSGTLSQEIVQGKIVLCLRGNSTNVEKGMEVKRAGGAGFILQNPVDGIGVSVDAHVLPGTAIFSNDSATILNYIRTNKNPTARIVLARTVLGSKQSPFMAAFSSTGPNSLEPNILKPDITAPGLNILAAWSEASSPTRLFSDNRVVKYNVLSGTSMSCPHVAAAAALLKAAHPDWSSAAIRSALMTTSTQTNNVGTPITDAIENPATPFHYGSGHFQPAKAMDPGLVYDSNYTDYLLFLCNYNNTVKNVDPSFTCPTKFTSPSNLNYPTVTASFIKGEVLVYRTVTNVGAEGSVYNLSIETPVGYSVKISPTTLNFVRSGERKTFTITIKPENRVTEDDYAFGSYTWSDGIHSVRSPIVVR</sequence>
<evidence type="ECO:0000256" key="4">
    <source>
        <dbReference type="ARBA" id="ARBA00022801"/>
    </source>
</evidence>
<dbReference type="Pfam" id="PF05922">
    <property type="entry name" value="Inhibitor_I9"/>
    <property type="match status" value="1"/>
</dbReference>
<comment type="similarity">
    <text evidence="1 7">Belongs to the peptidase S8 family.</text>
</comment>
<keyword evidence="3" id="KW-0732">Signal</keyword>
<dbReference type="Gene3D" id="3.30.70.80">
    <property type="entry name" value="Peptidase S8 propeptide/proteinase inhibitor I9"/>
    <property type="match status" value="1"/>
</dbReference>
<keyword evidence="4 7" id="KW-0378">Hydrolase</keyword>
<dbReference type="InterPro" id="IPR010259">
    <property type="entry name" value="S8pro/Inhibitor_I9"/>
</dbReference>
<evidence type="ECO:0000256" key="5">
    <source>
        <dbReference type="ARBA" id="ARBA00022825"/>
    </source>
</evidence>
<proteinExistence type="inferred from homology"/>
<evidence type="ECO:0000256" key="2">
    <source>
        <dbReference type="ARBA" id="ARBA00022670"/>
    </source>
</evidence>
<evidence type="ECO:0000313" key="12">
    <source>
        <dbReference type="EMBL" id="CAA2969260.1"/>
    </source>
</evidence>
<dbReference type="GO" id="GO:0004252">
    <property type="term" value="F:serine-type endopeptidase activity"/>
    <property type="evidence" value="ECO:0007669"/>
    <property type="project" value="UniProtKB-UniRule"/>
</dbReference>
<feature type="active site" description="Charge relay system" evidence="6 7">
    <location>
        <position position="236"/>
    </location>
</feature>
<dbReference type="InterPro" id="IPR045051">
    <property type="entry name" value="SBT"/>
</dbReference>
<dbReference type="InterPro" id="IPR037045">
    <property type="entry name" value="S8pro/Inhibitor_I9_sf"/>
</dbReference>
<name>A0A8S0QTG1_OLEEU</name>
<feature type="domain" description="Subtilisin-like protease fibronectin type-III" evidence="11">
    <location>
        <begin position="688"/>
        <end position="784"/>
    </location>
</feature>
<dbReference type="EMBL" id="CACTIH010001935">
    <property type="protein sequence ID" value="CAA2969260.1"/>
    <property type="molecule type" value="Genomic_DNA"/>
</dbReference>
<dbReference type="InterPro" id="IPR000209">
    <property type="entry name" value="Peptidase_S8/S53_dom"/>
</dbReference>
<dbReference type="SUPFAM" id="SSF52743">
    <property type="entry name" value="Subtilisin-like"/>
    <property type="match status" value="1"/>
</dbReference>
<feature type="active site" description="Charge relay system" evidence="6 7">
    <location>
        <position position="163"/>
    </location>
</feature>
<feature type="domain" description="PA" evidence="9">
    <location>
        <begin position="403"/>
        <end position="492"/>
    </location>
</feature>
<dbReference type="Pfam" id="PF02225">
    <property type="entry name" value="PA"/>
    <property type="match status" value="1"/>
</dbReference>
<dbReference type="PROSITE" id="PS00138">
    <property type="entry name" value="SUBTILASE_SER"/>
    <property type="match status" value="1"/>
</dbReference>
<dbReference type="Gene3D" id="3.40.50.200">
    <property type="entry name" value="Peptidase S8/S53 domain"/>
    <property type="match status" value="1"/>
</dbReference>
<dbReference type="PRINTS" id="PR00723">
    <property type="entry name" value="SUBTILISIN"/>
</dbReference>
<dbReference type="GO" id="GO:0006508">
    <property type="term" value="P:proteolysis"/>
    <property type="evidence" value="ECO:0007669"/>
    <property type="project" value="UniProtKB-KW"/>
</dbReference>
<dbReference type="InterPro" id="IPR034197">
    <property type="entry name" value="Peptidases_S8_3"/>
</dbReference>
<feature type="domain" description="Peptidase S8/S53" evidence="8">
    <location>
        <begin position="154"/>
        <end position="638"/>
    </location>
</feature>
<dbReference type="FunFam" id="3.40.50.200:FF:000006">
    <property type="entry name" value="Subtilisin-like protease SBT1.5"/>
    <property type="match status" value="1"/>
</dbReference>
<evidence type="ECO:0000259" key="10">
    <source>
        <dbReference type="Pfam" id="PF05922"/>
    </source>
</evidence>
<reference evidence="12 13" key="1">
    <citation type="submission" date="2019-12" db="EMBL/GenBank/DDBJ databases">
        <authorList>
            <person name="Alioto T."/>
            <person name="Alioto T."/>
            <person name="Gomez Garrido J."/>
        </authorList>
    </citation>
    <scope>NUCLEOTIDE SEQUENCE [LARGE SCALE GENOMIC DNA]</scope>
</reference>
<keyword evidence="13" id="KW-1185">Reference proteome</keyword>
<feature type="active site" description="Charge relay system" evidence="6 7">
    <location>
        <position position="579"/>
    </location>
</feature>
<protein>
    <submittedName>
        <fullName evidence="12">Subtilisin-like protease</fullName>
    </submittedName>
</protein>
<gene>
    <name evidence="12" type="ORF">OLEA9_A085186</name>
</gene>
<keyword evidence="2 7" id="KW-0645">Protease</keyword>
<dbReference type="Pfam" id="PF17766">
    <property type="entry name" value="fn3_6"/>
    <property type="match status" value="1"/>
</dbReference>
<dbReference type="AlphaFoldDB" id="A0A8S0QTG1"/>
<feature type="domain" description="Inhibitor I9" evidence="10">
    <location>
        <begin position="38"/>
        <end position="116"/>
    </location>
</feature>
<evidence type="ECO:0000313" key="13">
    <source>
        <dbReference type="Proteomes" id="UP000594638"/>
    </source>
</evidence>
<dbReference type="PANTHER" id="PTHR10795">
    <property type="entry name" value="PROPROTEIN CONVERTASE SUBTILISIN/KEXIN"/>
    <property type="match status" value="1"/>
</dbReference>
<evidence type="ECO:0000256" key="1">
    <source>
        <dbReference type="ARBA" id="ARBA00011073"/>
    </source>
</evidence>
<dbReference type="Proteomes" id="UP000594638">
    <property type="component" value="Unassembled WGS sequence"/>
</dbReference>
<keyword evidence="5 7" id="KW-0720">Serine protease</keyword>
<comment type="caution">
    <text evidence="12">The sequence shown here is derived from an EMBL/GenBank/DDBJ whole genome shotgun (WGS) entry which is preliminary data.</text>
</comment>
<dbReference type="PROSITE" id="PS51892">
    <property type="entry name" value="SUBTILASE"/>
    <property type="match status" value="1"/>
</dbReference>
<dbReference type="Gene3D" id="2.60.40.2310">
    <property type="match status" value="1"/>
</dbReference>
<dbReference type="Gramene" id="OE9A085186T2">
    <property type="protein sequence ID" value="OE9A085186C2"/>
    <property type="gene ID" value="OE9A085186"/>
</dbReference>
<dbReference type="Pfam" id="PF00082">
    <property type="entry name" value="Peptidase_S8"/>
    <property type="match status" value="1"/>
</dbReference>
<evidence type="ECO:0000256" key="7">
    <source>
        <dbReference type="PROSITE-ProRule" id="PRU01240"/>
    </source>
</evidence>
<dbReference type="InterPro" id="IPR036852">
    <property type="entry name" value="Peptidase_S8/S53_dom_sf"/>
</dbReference>
<dbReference type="CDD" id="cd02120">
    <property type="entry name" value="PA_subtilisin_like"/>
    <property type="match status" value="1"/>
</dbReference>
<evidence type="ECO:0000259" key="8">
    <source>
        <dbReference type="Pfam" id="PF00082"/>
    </source>
</evidence>
<evidence type="ECO:0000259" key="9">
    <source>
        <dbReference type="Pfam" id="PF02225"/>
    </source>
</evidence>
<evidence type="ECO:0000259" key="11">
    <source>
        <dbReference type="Pfam" id="PF17766"/>
    </source>
</evidence>
<organism evidence="12 13">
    <name type="scientific">Olea europaea subsp. europaea</name>
    <dbReference type="NCBI Taxonomy" id="158383"/>
    <lineage>
        <taxon>Eukaryota</taxon>
        <taxon>Viridiplantae</taxon>
        <taxon>Streptophyta</taxon>
        <taxon>Embryophyta</taxon>
        <taxon>Tracheophyta</taxon>
        <taxon>Spermatophyta</taxon>
        <taxon>Magnoliopsida</taxon>
        <taxon>eudicotyledons</taxon>
        <taxon>Gunneridae</taxon>
        <taxon>Pentapetalae</taxon>
        <taxon>asterids</taxon>
        <taxon>lamiids</taxon>
        <taxon>Lamiales</taxon>
        <taxon>Oleaceae</taxon>
        <taxon>Oleeae</taxon>
        <taxon>Olea</taxon>
    </lineage>
</organism>
<evidence type="ECO:0000256" key="3">
    <source>
        <dbReference type="ARBA" id="ARBA00022729"/>
    </source>
</evidence>
<dbReference type="InterPro" id="IPR003137">
    <property type="entry name" value="PA_domain"/>
</dbReference>